<proteinExistence type="inferred from homology"/>
<evidence type="ECO:0000256" key="1">
    <source>
        <dbReference type="ARBA" id="ARBA00007692"/>
    </source>
</evidence>
<dbReference type="GO" id="GO:0006353">
    <property type="term" value="P:DNA-templated transcription termination"/>
    <property type="evidence" value="ECO:0007669"/>
    <property type="project" value="UniProtKB-KW"/>
</dbReference>
<accession>A0A4Y7LD09</accession>
<keyword evidence="5" id="KW-1185">Reference proteome</keyword>
<gene>
    <name evidence="4" type="ORF">C5167_044957</name>
</gene>
<dbReference type="FunFam" id="1.25.70.10:FF:000001">
    <property type="entry name" value="Mitochondrial transcription termination factor-like"/>
    <property type="match status" value="2"/>
</dbReference>
<dbReference type="EMBL" id="CM010725">
    <property type="protein sequence ID" value="RZC82161.1"/>
    <property type="molecule type" value="Genomic_DNA"/>
</dbReference>
<organism evidence="4 5">
    <name type="scientific">Papaver somniferum</name>
    <name type="common">Opium poppy</name>
    <dbReference type="NCBI Taxonomy" id="3469"/>
    <lineage>
        <taxon>Eukaryota</taxon>
        <taxon>Viridiplantae</taxon>
        <taxon>Streptophyta</taxon>
        <taxon>Embryophyta</taxon>
        <taxon>Tracheophyta</taxon>
        <taxon>Spermatophyta</taxon>
        <taxon>Magnoliopsida</taxon>
        <taxon>Ranunculales</taxon>
        <taxon>Papaveraceae</taxon>
        <taxon>Papaveroideae</taxon>
        <taxon>Papaver</taxon>
    </lineage>
</organism>
<keyword evidence="3" id="KW-0809">Transit peptide</keyword>
<reference evidence="4 5" key="1">
    <citation type="journal article" date="2018" name="Science">
        <title>The opium poppy genome and morphinan production.</title>
        <authorList>
            <person name="Guo L."/>
            <person name="Winzer T."/>
            <person name="Yang X."/>
            <person name="Li Y."/>
            <person name="Ning Z."/>
            <person name="He Z."/>
            <person name="Teodor R."/>
            <person name="Lu Y."/>
            <person name="Bowser T.A."/>
            <person name="Graham I.A."/>
            <person name="Ye K."/>
        </authorList>
    </citation>
    <scope>NUCLEOTIDE SEQUENCE [LARGE SCALE GENOMIC DNA]</scope>
    <source>
        <strain evidence="5">cv. HN1</strain>
        <tissue evidence="4">Leaves</tissue>
    </source>
</reference>
<dbReference type="Proteomes" id="UP000316621">
    <property type="component" value="Chromosome 11"/>
</dbReference>
<evidence type="ECO:0000313" key="4">
    <source>
        <dbReference type="EMBL" id="RZC82161.1"/>
    </source>
</evidence>
<dbReference type="PANTHER" id="PTHR13068">
    <property type="entry name" value="CGI-12 PROTEIN-RELATED"/>
    <property type="match status" value="1"/>
</dbReference>
<sequence length="799" mass="91419">MDVYKRWGWSEGQIQTAFKKNPQCMMTSEKKIMAIMSILVNEMGYDSSSTAECPSIIDCSLKRRIIPRYEAFLEKFVSKYEQHVPGLMKVFKGHKFPAILSSDPHKTLKPKFDFLNSKGLSGLQLVNFISVYPTILMYSFDKVIIPSFDILKSIVHSDKNVITIMKRNHWTLSTNTVNKLMVNLDLLRTEGVPETNFPKYLISKPRAFALDANSFKEIVDKVKDTGFDPSKTTFLIAIHAFSSMSEASWREKMDVYKRWGWSEDQIQTAFRNNPHCMKASEKKIMAVMNFFVNEMGHQSLSIAQHPRVFTCSLKERIIPRCSVIRILVSRGLIKEKISMSTISTMVDKSFVEKFVIKYEQQVPELMKVFQVSYSFSTTTSNGSINVTSAGSGSGSDSDSSFVVSYLIDSCGLSESEAITASKKLNFKTTSKPNSVVSLLKTYGFTESHISKLIPRYPSILSSNPHKTLKPKLDFFKSKGLYGFDLTNFISKEPLILARGFNNEIIPSFDILKSILHSDQNVIKMIKRNYRILSSNHVKRLMVNLELLRNQGVPEPHISIYLIRQPTAFSGDVAKFRKIVEKTKEMGFHPFNTMFLVAIQGLASMSEANWREKKDVYKRWGWSEDHIQTAFRKFPYCMTVSEKKIMAVMNFLVNEMGYNSLSISTTPVVFCYSLKDRIIPRCSVIRILVSKGLIQEKNCINSLSTMVDKSFLEKFVKKYEEEVPEIMKVFQCQLKYQDLLQRSQHSNIISDGEMDPLLPVEENPLSSPKSARSYGDTHLEIIEHPTCHFLYLVFEARKLV</sequence>
<evidence type="ECO:0000313" key="5">
    <source>
        <dbReference type="Proteomes" id="UP000316621"/>
    </source>
</evidence>
<keyword evidence="2" id="KW-0804">Transcription</keyword>
<comment type="similarity">
    <text evidence="1">Belongs to the mTERF family.</text>
</comment>
<evidence type="ECO:0000256" key="3">
    <source>
        <dbReference type="ARBA" id="ARBA00022946"/>
    </source>
</evidence>
<name>A0A4Y7LD09_PAPSO</name>
<keyword evidence="2" id="KW-0805">Transcription regulation</keyword>
<dbReference type="Gramene" id="RZC82161">
    <property type="protein sequence ID" value="RZC82161"/>
    <property type="gene ID" value="C5167_044957"/>
</dbReference>
<dbReference type="InterPro" id="IPR038538">
    <property type="entry name" value="MTERF_sf"/>
</dbReference>
<dbReference type="PANTHER" id="PTHR13068:SF236">
    <property type="entry name" value="OS02G0749800 PROTEIN"/>
    <property type="match status" value="1"/>
</dbReference>
<evidence type="ECO:0000256" key="2">
    <source>
        <dbReference type="ARBA" id="ARBA00022472"/>
    </source>
</evidence>
<protein>
    <submittedName>
        <fullName evidence="4">Uncharacterized protein</fullName>
    </submittedName>
</protein>
<dbReference type="InterPro" id="IPR003690">
    <property type="entry name" value="MTERF"/>
</dbReference>
<keyword evidence="2" id="KW-0806">Transcription termination</keyword>
<dbReference type="OMA" id="LDFLMYR"/>
<dbReference type="Gene3D" id="1.25.70.10">
    <property type="entry name" value="Transcription termination factor 3, mitochondrial"/>
    <property type="match status" value="3"/>
</dbReference>
<dbReference type="AlphaFoldDB" id="A0A4Y7LD09"/>
<dbReference type="GO" id="GO:0003676">
    <property type="term" value="F:nucleic acid binding"/>
    <property type="evidence" value="ECO:0007669"/>
    <property type="project" value="InterPro"/>
</dbReference>
<dbReference type="SMART" id="SM00733">
    <property type="entry name" value="Mterf"/>
    <property type="match status" value="14"/>
</dbReference>
<dbReference type="Pfam" id="PF02536">
    <property type="entry name" value="mTERF"/>
    <property type="match status" value="4"/>
</dbReference>